<dbReference type="RefSeq" id="WP_211875507.1">
    <property type="nucleotide sequence ID" value="NZ_JAAEDH010000020.1"/>
</dbReference>
<dbReference type="SMART" id="SM00320">
    <property type="entry name" value="WD40"/>
    <property type="match status" value="5"/>
</dbReference>
<comment type="caution">
    <text evidence="4">The sequence shown here is derived from an EMBL/GenBank/DDBJ whole genome shotgun (WGS) entry which is preliminary data.</text>
</comment>
<protein>
    <recommendedName>
        <fullName evidence="3">Peptidase C14 caspase domain-containing protein</fullName>
    </recommendedName>
</protein>
<dbReference type="InterPro" id="IPR011047">
    <property type="entry name" value="Quinoprotein_ADH-like_sf"/>
</dbReference>
<dbReference type="GO" id="GO:0004197">
    <property type="term" value="F:cysteine-type endopeptidase activity"/>
    <property type="evidence" value="ECO:0007669"/>
    <property type="project" value="InterPro"/>
</dbReference>
<evidence type="ECO:0000259" key="3">
    <source>
        <dbReference type="Pfam" id="PF00656"/>
    </source>
</evidence>
<dbReference type="PROSITE" id="PS50082">
    <property type="entry name" value="WD_REPEATS_2"/>
    <property type="match status" value="1"/>
</dbReference>
<dbReference type="SUPFAM" id="SSF50998">
    <property type="entry name" value="Quinoprotein alcohol dehydrogenase-like"/>
    <property type="match status" value="1"/>
</dbReference>
<keyword evidence="2" id="KW-0732">Signal</keyword>
<gene>
    <name evidence="4" type="ORF">GXW79_16315</name>
</gene>
<feature type="domain" description="Peptidase C14 caspase" evidence="3">
    <location>
        <begin position="746"/>
        <end position="938"/>
    </location>
</feature>
<keyword evidence="1" id="KW-0853">WD repeat</keyword>
<feature type="chain" id="PRO_5041906376" description="Peptidase C14 caspase domain-containing protein" evidence="2">
    <location>
        <begin position="19"/>
        <end position="989"/>
    </location>
</feature>
<dbReference type="Gene3D" id="3.40.50.1460">
    <property type="match status" value="1"/>
</dbReference>
<dbReference type="SUPFAM" id="SSF82171">
    <property type="entry name" value="DPP6 N-terminal domain-like"/>
    <property type="match status" value="1"/>
</dbReference>
<dbReference type="InterPro" id="IPR015943">
    <property type="entry name" value="WD40/YVTN_repeat-like_dom_sf"/>
</dbReference>
<feature type="signal peptide" evidence="2">
    <location>
        <begin position="1"/>
        <end position="18"/>
    </location>
</feature>
<dbReference type="Gene3D" id="2.130.10.10">
    <property type="entry name" value="YVTN repeat-like/Quinoprotein amine dehydrogenase"/>
    <property type="match status" value="2"/>
</dbReference>
<proteinExistence type="predicted"/>
<sequence length="989" mass="104748">MRCWLAFVALLLAWPAAAQEPPQTPFLRVEAQAHIAPVNRLAVDAAGRLLASVSDDKTLRLWSLPDGQPRAVLRPPIGTRLEGELYAVALSPDGTRAYAAGQTGLGWDRLFSIYVFDTRTNRMANVLPQLPAAVHHLAVSPDGQMLAASFAGRAGVRAWDTGTGREIFRDQEYGGTARMVAFAPDGRLAVTSADGRVRVYTPQGRKIADRMVVPNGRPYGLAWSPDGALLAIGFEDRLRVEVLAASDLRTLFVPDTSGMAGDGLSAVTWASDGRGGVQLYAAGYALVAGAAGASASGGSIGQGPGGRGIAVREQQPRVGAEPDALEYIIRRWTDFGHGPPTDIPAARDGINHLLALPGGGVAFASADPGWGRVEPGGTLAFPARPPGGDFRRTGATLAISPDGTQARFALRAGSAPIVFDAVAGQLASGDVAGYIPARVTGRLSITGARNTSAPRLGNTALALSPGEFSRAGALLDGDRGALIGTDSFLRLFDAAGREVDSVLLPAAAWGVATAGETAIVALGDGTIRWFRITPRLTELAAVFIHAPTLRWVAWTPEGLFDHSPNGGQELVGVHLNGTRTQTPEWASFQQAYRALYAPAALRARIAGDSAPAQQRLAQLGELRARIGQLPVLAGATACAVTDEGCTPVAWDASTVPSGTRAVRLTFATTDRGTGFGPLDILVNDRIAARAEPRVGDVSVEIPLDPGPNRIASRLYAEDRALFSEGPTLSLRRAGEPPPLAGAGRLVVLAIGVNTYAIPSMNLRYAVPDARVVAETLRAQGSGVFRDVQTTVLVDREATRANIMEALDRAAQTLQPTDTFVLYIAGHGIRTDTDQRFVFLPHDVRDLSSQQVVRRQGIDDGTLVAALARIRARDAFLLLDTCHAGQLTMDQLSALGNETGRFLLAASSSVQEALDSYDDRNGVFAYAFREGLTGRAASDGEGRISALAIGEWVMRRVPQLAAERNHRQDAVFRTAQRDLRSFSLGRVNRN</sequence>
<evidence type="ECO:0000256" key="2">
    <source>
        <dbReference type="SAM" id="SignalP"/>
    </source>
</evidence>
<dbReference type="InterPro" id="IPR029030">
    <property type="entry name" value="Caspase-like_dom_sf"/>
</dbReference>
<dbReference type="EMBL" id="JAAEDH010000020">
    <property type="protein sequence ID" value="MBR0656645.1"/>
    <property type="molecule type" value="Genomic_DNA"/>
</dbReference>
<evidence type="ECO:0000313" key="4">
    <source>
        <dbReference type="EMBL" id="MBR0656645.1"/>
    </source>
</evidence>
<evidence type="ECO:0000313" key="5">
    <source>
        <dbReference type="Proteomes" id="UP001196068"/>
    </source>
</evidence>
<feature type="repeat" description="WD" evidence="1">
    <location>
        <begin position="31"/>
        <end position="72"/>
    </location>
</feature>
<dbReference type="PANTHER" id="PTHR19879:SF9">
    <property type="entry name" value="TRANSCRIPTION INITIATION FACTOR TFIID SUBUNIT 5"/>
    <property type="match status" value="1"/>
</dbReference>
<dbReference type="PROSITE" id="PS50294">
    <property type="entry name" value="WD_REPEATS_REGION"/>
    <property type="match status" value="1"/>
</dbReference>
<dbReference type="Proteomes" id="UP001196068">
    <property type="component" value="Unassembled WGS sequence"/>
</dbReference>
<organism evidence="4 5">
    <name type="scientific">Plastoroseomonas arctica</name>
    <dbReference type="NCBI Taxonomy" id="1509237"/>
    <lineage>
        <taxon>Bacteria</taxon>
        <taxon>Pseudomonadati</taxon>
        <taxon>Pseudomonadota</taxon>
        <taxon>Alphaproteobacteria</taxon>
        <taxon>Acetobacterales</taxon>
        <taxon>Acetobacteraceae</taxon>
        <taxon>Plastoroseomonas</taxon>
    </lineage>
</organism>
<dbReference type="AlphaFoldDB" id="A0AAF1K5J4"/>
<keyword evidence="5" id="KW-1185">Reference proteome</keyword>
<dbReference type="InterPro" id="IPR001680">
    <property type="entry name" value="WD40_rpt"/>
</dbReference>
<dbReference type="Pfam" id="PF00400">
    <property type="entry name" value="WD40"/>
    <property type="match status" value="2"/>
</dbReference>
<dbReference type="InterPro" id="IPR011600">
    <property type="entry name" value="Pept_C14_caspase"/>
</dbReference>
<accession>A0AAF1K5J4</accession>
<evidence type="ECO:0000256" key="1">
    <source>
        <dbReference type="PROSITE-ProRule" id="PRU00221"/>
    </source>
</evidence>
<reference evidence="4" key="1">
    <citation type="submission" date="2020-01" db="EMBL/GenBank/DDBJ databases">
        <authorList>
            <person name="Rat A."/>
        </authorList>
    </citation>
    <scope>NUCLEOTIDE SEQUENCE</scope>
    <source>
        <strain evidence="4">LMG 28251</strain>
    </source>
</reference>
<dbReference type="SUPFAM" id="SSF52129">
    <property type="entry name" value="Caspase-like"/>
    <property type="match status" value="1"/>
</dbReference>
<dbReference type="Pfam" id="PF00656">
    <property type="entry name" value="Peptidase_C14"/>
    <property type="match status" value="1"/>
</dbReference>
<dbReference type="GO" id="GO:0006508">
    <property type="term" value="P:proteolysis"/>
    <property type="evidence" value="ECO:0007669"/>
    <property type="project" value="InterPro"/>
</dbReference>
<dbReference type="PANTHER" id="PTHR19879">
    <property type="entry name" value="TRANSCRIPTION INITIATION FACTOR TFIID"/>
    <property type="match status" value="1"/>
</dbReference>
<reference evidence="4" key="2">
    <citation type="journal article" date="2021" name="Syst. Appl. Microbiol.">
        <title>Roseomonas hellenica sp. nov., isolated from roots of wild-growing Alkanna tinctoria.</title>
        <authorList>
            <person name="Rat A."/>
            <person name="Naranjo H.D."/>
            <person name="Lebbe L."/>
            <person name="Cnockaert M."/>
            <person name="Krigas N."/>
            <person name="Grigoriadou K."/>
            <person name="Maloupa E."/>
            <person name="Willems A."/>
        </authorList>
    </citation>
    <scope>NUCLEOTIDE SEQUENCE</scope>
    <source>
        <strain evidence="4">LMG 28251</strain>
    </source>
</reference>
<name>A0AAF1K5J4_9PROT</name>